<feature type="region of interest" description="Disordered" evidence="1">
    <location>
        <begin position="1"/>
        <end position="30"/>
    </location>
</feature>
<keyword evidence="3" id="KW-1185">Reference proteome</keyword>
<proteinExistence type="predicted"/>
<reference evidence="2 3" key="1">
    <citation type="journal article" date="2015" name="Proc. Natl. Acad. Sci. U.S.A.">
        <title>The resurrection genome of Boea hygrometrica: A blueprint for survival of dehydration.</title>
        <authorList>
            <person name="Xiao L."/>
            <person name="Yang G."/>
            <person name="Zhang L."/>
            <person name="Yang X."/>
            <person name="Zhao S."/>
            <person name="Ji Z."/>
            <person name="Zhou Q."/>
            <person name="Hu M."/>
            <person name="Wang Y."/>
            <person name="Chen M."/>
            <person name="Xu Y."/>
            <person name="Jin H."/>
            <person name="Xiao X."/>
            <person name="Hu G."/>
            <person name="Bao F."/>
            <person name="Hu Y."/>
            <person name="Wan P."/>
            <person name="Li L."/>
            <person name="Deng X."/>
            <person name="Kuang T."/>
            <person name="Xiang C."/>
            <person name="Zhu J.K."/>
            <person name="Oliver M.J."/>
            <person name="He Y."/>
        </authorList>
    </citation>
    <scope>NUCLEOTIDE SEQUENCE [LARGE SCALE GENOMIC DNA]</scope>
    <source>
        <strain evidence="3">cv. XS01</strain>
    </source>
</reference>
<dbReference type="EMBL" id="KQ997599">
    <property type="protein sequence ID" value="KZV43888.1"/>
    <property type="molecule type" value="Genomic_DNA"/>
</dbReference>
<dbReference type="AlphaFoldDB" id="A0A2Z7CAI5"/>
<protein>
    <submittedName>
        <fullName evidence="2">Uncharacterized protein</fullName>
    </submittedName>
</protein>
<organism evidence="2 3">
    <name type="scientific">Dorcoceras hygrometricum</name>
    <dbReference type="NCBI Taxonomy" id="472368"/>
    <lineage>
        <taxon>Eukaryota</taxon>
        <taxon>Viridiplantae</taxon>
        <taxon>Streptophyta</taxon>
        <taxon>Embryophyta</taxon>
        <taxon>Tracheophyta</taxon>
        <taxon>Spermatophyta</taxon>
        <taxon>Magnoliopsida</taxon>
        <taxon>eudicotyledons</taxon>
        <taxon>Gunneridae</taxon>
        <taxon>Pentapetalae</taxon>
        <taxon>asterids</taxon>
        <taxon>lamiids</taxon>
        <taxon>Lamiales</taxon>
        <taxon>Gesneriaceae</taxon>
        <taxon>Didymocarpoideae</taxon>
        <taxon>Trichosporeae</taxon>
        <taxon>Loxocarpinae</taxon>
        <taxon>Dorcoceras</taxon>
    </lineage>
</organism>
<sequence length="301" mass="33464">MRQSVAHCPATIERAALPSGRPPSSNRAASARLDARHHRVAAASIAQPTAGHRPAVARDTLWARPTTCVTPKAHFRTSPSDNGKASSNSLFLSPSDLVFSLVSSRVLEDLPDPRFRFPSLLIMVKRLATSPHDPLGITDSACKNQSVMHRISTHKASGESLTTKHRLQHALGPLPIPPPDDPNRVGKRVKVRNLSCRVSMKFRVVRDNLYNQDLGLNPLDKWIWIPPPGAQRKTKLPGRRSIQFKINHIHRVFALITLLATRAWLQPELQECRLFTVGGGRSVNQVHDRKRSPFDQPALED</sequence>
<gene>
    <name evidence="2" type="ORF">F511_14605</name>
</gene>
<evidence type="ECO:0000256" key="1">
    <source>
        <dbReference type="SAM" id="MobiDB-lite"/>
    </source>
</evidence>
<evidence type="ECO:0000313" key="2">
    <source>
        <dbReference type="EMBL" id="KZV43888.1"/>
    </source>
</evidence>
<name>A0A2Z7CAI5_9LAMI</name>
<dbReference type="Proteomes" id="UP000250235">
    <property type="component" value="Unassembled WGS sequence"/>
</dbReference>
<evidence type="ECO:0000313" key="3">
    <source>
        <dbReference type="Proteomes" id="UP000250235"/>
    </source>
</evidence>
<accession>A0A2Z7CAI5</accession>